<keyword evidence="2" id="KW-0732">Signal</keyword>
<evidence type="ECO:0000256" key="1">
    <source>
        <dbReference type="SAM" id="Coils"/>
    </source>
</evidence>
<keyword evidence="1" id="KW-0175">Coiled coil</keyword>
<feature type="chain" id="PRO_5012397635" evidence="2">
    <location>
        <begin position="24"/>
        <end position="124"/>
    </location>
</feature>
<dbReference type="AlphaFoldDB" id="A0A220W0B4"/>
<evidence type="ECO:0000256" key="2">
    <source>
        <dbReference type="SAM" id="SignalP"/>
    </source>
</evidence>
<proteinExistence type="evidence at transcript level"/>
<accession>A0A220W0B4</accession>
<name>A0A220W0B4_9ECHI</name>
<sequence>MKYLNLTTFAALLLAGAVVLVQSAPRRNSLNTWPFEMEEENTAADQFQQSPLLNKLLERIYSQLEDRIGNTNNEYVNSQSRPRLDLEQLTFAAGANDIDEAAIPVRPVKRGKCVGRFVPYMMNC</sequence>
<protein>
    <submittedName>
        <fullName evidence="3">Somatostatin 1</fullName>
    </submittedName>
</protein>
<dbReference type="EMBL" id="MF155252">
    <property type="protein sequence ID" value="ASK86262.1"/>
    <property type="molecule type" value="mRNA"/>
</dbReference>
<feature type="coiled-coil region" evidence="1">
    <location>
        <begin position="54"/>
        <end position="81"/>
    </location>
</feature>
<evidence type="ECO:0000313" key="3">
    <source>
        <dbReference type="EMBL" id="ASK86262.1"/>
    </source>
</evidence>
<organism evidence="3">
    <name type="scientific">Ophionotus victoriae</name>
    <dbReference type="NCBI Taxonomy" id="667017"/>
    <lineage>
        <taxon>Eukaryota</taxon>
        <taxon>Metazoa</taxon>
        <taxon>Echinodermata</taxon>
        <taxon>Eleutherozoa</taxon>
        <taxon>Asterozoa</taxon>
        <taxon>Ophiuroidea</taxon>
        <taxon>Myophiuroidea</taxon>
        <taxon>Metophiurida</taxon>
        <taxon>Ophintegrida</taxon>
        <taxon>Amphilepidida</taxon>
        <taxon>Ophiurina</taxon>
        <taxon>Chilophiurina</taxon>
        <taxon>Ophiuridae</taxon>
        <taxon>Ophiurinae</taxon>
        <taxon>Ophionotus</taxon>
    </lineage>
</organism>
<reference evidence="3" key="1">
    <citation type="journal article" date="2017" name="J. ISSAAS">
        <title>Ophiuroid Phylotranscriptomics Enables Discovery Of Novel Echinoderm Representatives Of Bilaterian Neuropeptide Families And Reconstruction Of Neuropeptide Precursor Evolution Over ~270 Million Years.</title>
        <authorList>
            <person name="Zandawala M."/>
            <person name="Yanez L.A."/>
            <person name="Moghul I."/>
            <person name="Delroisse J."/>
            <person name="Abylkassimova N."/>
            <person name="Hugall A."/>
            <person name="O'Hara T."/>
            <person name="Elphick M.R."/>
        </authorList>
    </citation>
    <scope>NUCLEOTIDE SEQUENCE</scope>
</reference>
<feature type="signal peptide" evidence="2">
    <location>
        <begin position="1"/>
        <end position="23"/>
    </location>
</feature>